<reference evidence="2 3" key="1">
    <citation type="journal article" date="2007" name="Appl. Environ. Microbiol.">
        <title>Isolation of key methanogens for global methane emission from rice paddy fields: a novel isolate affiliated with the clone cluster rice cluster I.</title>
        <authorList>
            <person name="Sakai S."/>
            <person name="Imachi H."/>
            <person name="Sekiguchi Y."/>
            <person name="Ohashi A."/>
            <person name="Harada H."/>
            <person name="Kamagata Y."/>
        </authorList>
    </citation>
    <scope>NUCLEOTIDE SEQUENCE [LARGE SCALE GENOMIC DNA]</scope>
    <source>
        <strain evidence="3">DSM 17711 / JCM 13418 / NBRC 101707 / SANAE</strain>
    </source>
</reference>
<dbReference type="CDD" id="cd12108">
    <property type="entry name" value="Hr-like"/>
    <property type="match status" value="1"/>
</dbReference>
<dbReference type="Proteomes" id="UP000001882">
    <property type="component" value="Chromosome"/>
</dbReference>
<protein>
    <recommendedName>
        <fullName evidence="1">Hemerythrin-like domain-containing protein</fullName>
    </recommendedName>
</protein>
<dbReference type="Pfam" id="PF01814">
    <property type="entry name" value="Hemerythrin"/>
    <property type="match status" value="1"/>
</dbReference>
<accession>D1Z2V4</accession>
<reference evidence="3" key="3">
    <citation type="journal article" date="2011" name="PLoS ONE">
        <title>Genome sequence of a mesophilic hydrogenotrophic methanogen Methanocella paludicola, the first cultivated representative of the order Methanocellales.</title>
        <authorList>
            <person name="Sakai S."/>
            <person name="Takaki Y."/>
            <person name="Shimamura S."/>
            <person name="Sekine M."/>
            <person name="Tajima T."/>
            <person name="Kosugi H."/>
            <person name="Ichikawa N."/>
            <person name="Tasumi E."/>
            <person name="Hiraki A.T."/>
            <person name="Shimizu A."/>
            <person name="Kato Y."/>
            <person name="Nishiko R."/>
            <person name="Mori K."/>
            <person name="Fujita N."/>
            <person name="Imachi H."/>
            <person name="Takai K."/>
        </authorList>
    </citation>
    <scope>NUCLEOTIDE SEQUENCE [LARGE SCALE GENOMIC DNA]</scope>
    <source>
        <strain evidence="3">DSM 17711 / JCM 13418 / NBRC 101707 / SANAE</strain>
    </source>
</reference>
<evidence type="ECO:0000259" key="1">
    <source>
        <dbReference type="Pfam" id="PF01814"/>
    </source>
</evidence>
<dbReference type="RefSeq" id="WP_012901696.1">
    <property type="nucleotide sequence ID" value="NC_013665.1"/>
</dbReference>
<name>D1Z2V4_METPS</name>
<dbReference type="Gene3D" id="1.20.120.520">
    <property type="entry name" value="nmb1532 protein domain like"/>
    <property type="match status" value="1"/>
</dbReference>
<sequence length="224" mass="25313">MTFRRFTYRPGAFLGIFAQATQARPTWASERSMNVSAPEALSREHAMLTRLLLAIDNVVDSALDDRSTDLSPINSAANAIQKVVADHHMAFEEESVYPRMEQIDYLSSMTETLEGQHDDARVVNKMVLDLTRGGKVKGKSEMDELALLTKSFKDMITAHAAWEETVIFPAMYDLLPERDMDDINKQFMEAEQRLLGNKGIVEIYRAIDNIEEAAGTHDLSMYTF</sequence>
<organism evidence="2 3">
    <name type="scientific">Methanocella paludicola (strain DSM 17711 / JCM 13418 / NBRC 101707 / SANAE)</name>
    <dbReference type="NCBI Taxonomy" id="304371"/>
    <lineage>
        <taxon>Archaea</taxon>
        <taxon>Methanobacteriati</taxon>
        <taxon>Methanobacteriota</taxon>
        <taxon>Stenosarchaea group</taxon>
        <taxon>Methanomicrobia</taxon>
        <taxon>Methanocellales</taxon>
        <taxon>Methanocellaceae</taxon>
        <taxon>Methanocella</taxon>
    </lineage>
</organism>
<dbReference type="AlphaFoldDB" id="D1Z2V4"/>
<dbReference type="STRING" id="304371.MCP_2954"/>
<dbReference type="EMBL" id="AP011532">
    <property type="protein sequence ID" value="BAI63026.1"/>
    <property type="molecule type" value="Genomic_DNA"/>
</dbReference>
<dbReference type="InParanoid" id="D1Z2V4"/>
<dbReference type="PANTHER" id="PTHR39966:SF1">
    <property type="entry name" value="HEMERYTHRIN-LIKE DOMAIN-CONTAINING PROTEIN"/>
    <property type="match status" value="1"/>
</dbReference>
<dbReference type="PANTHER" id="PTHR39966">
    <property type="entry name" value="BLL2471 PROTEIN-RELATED"/>
    <property type="match status" value="1"/>
</dbReference>
<dbReference type="OrthoDB" id="385522at2157"/>
<dbReference type="GO" id="GO:0005886">
    <property type="term" value="C:plasma membrane"/>
    <property type="evidence" value="ECO:0007669"/>
    <property type="project" value="TreeGrafter"/>
</dbReference>
<dbReference type="KEGG" id="mpd:MCP_2954"/>
<dbReference type="GeneID" id="8682602"/>
<dbReference type="InterPro" id="IPR012312">
    <property type="entry name" value="Hemerythrin-like"/>
</dbReference>
<proteinExistence type="predicted"/>
<reference evidence="2 3" key="2">
    <citation type="journal article" date="2008" name="Int. J. Syst. Evol. Microbiol.">
        <title>Methanocella paludicola gen. nov., sp. nov., a methane-producing archaeon, the first isolate of the lineage 'Rice Cluster I', and proposal of the new archaeal order Methanocellales ord. nov.</title>
        <authorList>
            <person name="Sakai S."/>
            <person name="Imachi H."/>
            <person name="Hanada S."/>
            <person name="Ohashi A."/>
            <person name="Harada H."/>
            <person name="Kamagata Y."/>
        </authorList>
    </citation>
    <scope>NUCLEOTIDE SEQUENCE [LARGE SCALE GENOMIC DNA]</scope>
    <source>
        <strain evidence="3">DSM 17711 / JCM 13418 / NBRC 101707 / SANAE</strain>
    </source>
</reference>
<evidence type="ECO:0000313" key="3">
    <source>
        <dbReference type="Proteomes" id="UP000001882"/>
    </source>
</evidence>
<keyword evidence="3" id="KW-1185">Reference proteome</keyword>
<gene>
    <name evidence="2" type="ordered locus">MCP_2954</name>
</gene>
<feature type="domain" description="Hemerythrin-like" evidence="1">
    <location>
        <begin position="39"/>
        <end position="170"/>
    </location>
</feature>
<evidence type="ECO:0000313" key="2">
    <source>
        <dbReference type="EMBL" id="BAI63026.1"/>
    </source>
</evidence>
<dbReference type="eggNOG" id="arCOG01471">
    <property type="taxonomic scope" value="Archaea"/>
</dbReference>